<dbReference type="SUPFAM" id="SSF55729">
    <property type="entry name" value="Acyl-CoA N-acyltransferases (Nat)"/>
    <property type="match status" value="1"/>
</dbReference>
<reference key="1">
    <citation type="submission" date="2010-11" db="EMBL/GenBank/DDBJ databases">
        <title>The complete genome of Paludibacter propionicigenes DSM 17365.</title>
        <authorList>
            <consortium name="US DOE Joint Genome Institute (JGI-PGF)"/>
            <person name="Lucas S."/>
            <person name="Copeland A."/>
            <person name="Lapidus A."/>
            <person name="Bruce D."/>
            <person name="Goodwin L."/>
            <person name="Pitluck S."/>
            <person name="Kyrpides N."/>
            <person name="Mavromatis K."/>
            <person name="Ivanova N."/>
            <person name="Munk A.C."/>
            <person name="Brettin T."/>
            <person name="Detter J.C."/>
            <person name="Han C."/>
            <person name="Tapia R."/>
            <person name="Land M."/>
            <person name="Hauser L."/>
            <person name="Markowitz V."/>
            <person name="Cheng J.-F."/>
            <person name="Hugenholtz P."/>
            <person name="Woyke T."/>
            <person name="Wu D."/>
            <person name="Gronow S."/>
            <person name="Wellnitz S."/>
            <person name="Brambilla E."/>
            <person name="Klenk H.-P."/>
            <person name="Eisen J.A."/>
        </authorList>
    </citation>
    <scope>NUCLEOTIDE SEQUENCE</scope>
    <source>
        <strain>WB4</strain>
    </source>
</reference>
<dbReference type="InterPro" id="IPR016181">
    <property type="entry name" value="Acyl_CoA_acyltransferase"/>
</dbReference>
<dbReference type="AlphaFoldDB" id="E4T4L1"/>
<evidence type="ECO:0000313" key="2">
    <source>
        <dbReference type="EMBL" id="ADQ79655.1"/>
    </source>
</evidence>
<accession>E4T4L1</accession>
<name>E4T4L1_PALPW</name>
<dbReference type="Gene3D" id="3.40.630.30">
    <property type="match status" value="1"/>
</dbReference>
<dbReference type="eggNOG" id="COG0456">
    <property type="taxonomic scope" value="Bacteria"/>
</dbReference>
<dbReference type="Pfam" id="PF00583">
    <property type="entry name" value="Acetyltransf_1"/>
    <property type="match status" value="1"/>
</dbReference>
<keyword evidence="3" id="KW-1185">Reference proteome</keyword>
<dbReference type="EMBL" id="CP002345">
    <property type="protein sequence ID" value="ADQ79655.1"/>
    <property type="molecule type" value="Genomic_DNA"/>
</dbReference>
<evidence type="ECO:0000259" key="1">
    <source>
        <dbReference type="PROSITE" id="PS51186"/>
    </source>
</evidence>
<proteinExistence type="predicted"/>
<gene>
    <name evidence="2" type="ordered locus">Palpr_1509</name>
</gene>
<feature type="domain" description="N-acetyltransferase" evidence="1">
    <location>
        <begin position="28"/>
        <end position="163"/>
    </location>
</feature>
<dbReference type="Proteomes" id="UP000008718">
    <property type="component" value="Chromosome"/>
</dbReference>
<dbReference type="STRING" id="694427.Palpr_1509"/>
<dbReference type="PROSITE" id="PS51186">
    <property type="entry name" value="GNAT"/>
    <property type="match status" value="1"/>
</dbReference>
<dbReference type="KEGG" id="ppn:Palpr_1509"/>
<dbReference type="InterPro" id="IPR000182">
    <property type="entry name" value="GNAT_dom"/>
</dbReference>
<dbReference type="GO" id="GO:0016747">
    <property type="term" value="F:acyltransferase activity, transferring groups other than amino-acyl groups"/>
    <property type="evidence" value="ECO:0007669"/>
    <property type="project" value="InterPro"/>
</dbReference>
<protein>
    <recommendedName>
        <fullName evidence="1">N-acetyltransferase domain-containing protein</fullName>
    </recommendedName>
</protein>
<organism evidence="2 3">
    <name type="scientific">Paludibacter propionicigenes (strain DSM 17365 / JCM 13257 / WB4)</name>
    <dbReference type="NCBI Taxonomy" id="694427"/>
    <lineage>
        <taxon>Bacteria</taxon>
        <taxon>Pseudomonadati</taxon>
        <taxon>Bacteroidota</taxon>
        <taxon>Bacteroidia</taxon>
        <taxon>Bacteroidales</taxon>
        <taxon>Paludibacteraceae</taxon>
        <taxon>Paludibacter</taxon>
    </lineage>
</organism>
<sequence length="166" mass="19316">MGSMGKGYRIFDGKEIKFIMNPKTTHQPAIRKAETTDIDTIHNILDMEPFKYDDKIPYERSWIEQLITNERCLTLVYESDGLIRGFISGEKMVSGAIMIWLCAVRKEFQNNIVGIKLYHEFERICKETGVNAILAYGYKTSAGMLDRLNYFSNENTYREFYKPLAE</sequence>
<evidence type="ECO:0000313" key="3">
    <source>
        <dbReference type="Proteomes" id="UP000008718"/>
    </source>
</evidence>
<dbReference type="HOGENOM" id="CLU_1601089_0_0_10"/>
<reference evidence="2 3" key="2">
    <citation type="journal article" date="2011" name="Stand. Genomic Sci.">
        <title>Complete genome sequence of Paludibacter propionicigenes type strain (WB4).</title>
        <authorList>
            <person name="Gronow S."/>
            <person name="Munk C."/>
            <person name="Lapidus A."/>
            <person name="Nolan M."/>
            <person name="Lucas S."/>
            <person name="Hammon N."/>
            <person name="Deshpande S."/>
            <person name="Cheng J.F."/>
            <person name="Tapia R."/>
            <person name="Han C."/>
            <person name="Goodwin L."/>
            <person name="Pitluck S."/>
            <person name="Liolios K."/>
            <person name="Ivanova N."/>
            <person name="Mavromatis K."/>
            <person name="Mikhailova N."/>
            <person name="Pati A."/>
            <person name="Chen A."/>
            <person name="Palaniappan K."/>
            <person name="Land M."/>
            <person name="Hauser L."/>
            <person name="Chang Y.J."/>
            <person name="Jeffries C.D."/>
            <person name="Brambilla E."/>
            <person name="Rohde M."/>
            <person name="Goker M."/>
            <person name="Detter J.C."/>
            <person name="Woyke T."/>
            <person name="Bristow J."/>
            <person name="Eisen J.A."/>
            <person name="Markowitz V."/>
            <person name="Hugenholtz P."/>
            <person name="Kyrpides N.C."/>
            <person name="Klenk H.P."/>
        </authorList>
    </citation>
    <scope>NUCLEOTIDE SEQUENCE [LARGE SCALE GENOMIC DNA]</scope>
    <source>
        <strain evidence="3">DSM 17365 / JCM 13257 / WB4</strain>
    </source>
</reference>